<accession>A0A3S3N038</accession>
<dbReference type="InterPro" id="IPR029056">
    <property type="entry name" value="Ribokinase-like"/>
</dbReference>
<keyword evidence="3" id="KW-1185">Reference proteome</keyword>
<evidence type="ECO:0000256" key="1">
    <source>
        <dbReference type="SAM" id="MobiDB-lite"/>
    </source>
</evidence>
<proteinExistence type="predicted"/>
<feature type="compositionally biased region" description="Low complexity" evidence="1">
    <location>
        <begin position="1"/>
        <end position="19"/>
    </location>
</feature>
<protein>
    <submittedName>
        <fullName evidence="2">Putative fructokinase-5</fullName>
    </submittedName>
</protein>
<dbReference type="EMBL" id="QPKB01000002">
    <property type="protein sequence ID" value="RWR78288.1"/>
    <property type="molecule type" value="Genomic_DNA"/>
</dbReference>
<sequence>MVTRPSSASSEKTSSTTCSHHLETERPQQRRSALREISSHRPRICQLGISWNGEREFMYYRKPSADMLLTPSELNLELIRKSRVDLLIYGLWRWLWKLRLCFPMIRTSGCLKELRTCSDTLVKEELECDVEDDDLHRCGDNPARKRRRRQ</sequence>
<reference evidence="2 3" key="1">
    <citation type="journal article" date="2019" name="Nat. Plants">
        <title>Stout camphor tree genome fills gaps in understanding of flowering plant genome evolution.</title>
        <authorList>
            <person name="Chaw S.M."/>
            <person name="Liu Y.C."/>
            <person name="Wu Y.W."/>
            <person name="Wang H.Y."/>
            <person name="Lin C.I."/>
            <person name="Wu C.S."/>
            <person name="Ke H.M."/>
            <person name="Chang L.Y."/>
            <person name="Hsu C.Y."/>
            <person name="Yang H.T."/>
            <person name="Sudianto E."/>
            <person name="Hsu M.H."/>
            <person name="Wu K.P."/>
            <person name="Wang L.N."/>
            <person name="Leebens-Mack J.H."/>
            <person name="Tsai I.J."/>
        </authorList>
    </citation>
    <scope>NUCLEOTIDE SEQUENCE [LARGE SCALE GENOMIC DNA]</scope>
    <source>
        <strain evidence="3">cv. Chaw 1501</strain>
        <tissue evidence="2">Young leaves</tissue>
    </source>
</reference>
<keyword evidence="2" id="KW-0418">Kinase</keyword>
<dbReference type="Gene3D" id="3.40.1190.20">
    <property type="match status" value="1"/>
</dbReference>
<comment type="caution">
    <text evidence="2">The sequence shown here is derived from an EMBL/GenBank/DDBJ whole genome shotgun (WGS) entry which is preliminary data.</text>
</comment>
<evidence type="ECO:0000313" key="2">
    <source>
        <dbReference type="EMBL" id="RWR78288.1"/>
    </source>
</evidence>
<feature type="compositionally biased region" description="Basic and acidic residues" evidence="1">
    <location>
        <begin position="20"/>
        <end position="31"/>
    </location>
</feature>
<dbReference type="AlphaFoldDB" id="A0A3S3N038"/>
<name>A0A3S3N038_9MAGN</name>
<dbReference type="Proteomes" id="UP000283530">
    <property type="component" value="Unassembled WGS sequence"/>
</dbReference>
<dbReference type="GO" id="GO:0016301">
    <property type="term" value="F:kinase activity"/>
    <property type="evidence" value="ECO:0007669"/>
    <property type="project" value="UniProtKB-KW"/>
</dbReference>
<gene>
    <name evidence="2" type="ORF">CKAN_00681400</name>
</gene>
<keyword evidence="2" id="KW-0808">Transferase</keyword>
<dbReference type="STRING" id="337451.A0A3S3N038"/>
<feature type="region of interest" description="Disordered" evidence="1">
    <location>
        <begin position="1"/>
        <end position="31"/>
    </location>
</feature>
<organism evidence="2 3">
    <name type="scientific">Cinnamomum micranthum f. kanehirae</name>
    <dbReference type="NCBI Taxonomy" id="337451"/>
    <lineage>
        <taxon>Eukaryota</taxon>
        <taxon>Viridiplantae</taxon>
        <taxon>Streptophyta</taxon>
        <taxon>Embryophyta</taxon>
        <taxon>Tracheophyta</taxon>
        <taxon>Spermatophyta</taxon>
        <taxon>Magnoliopsida</taxon>
        <taxon>Magnoliidae</taxon>
        <taxon>Laurales</taxon>
        <taxon>Lauraceae</taxon>
        <taxon>Cinnamomum</taxon>
    </lineage>
</organism>
<evidence type="ECO:0000313" key="3">
    <source>
        <dbReference type="Proteomes" id="UP000283530"/>
    </source>
</evidence>
<dbReference type="OrthoDB" id="415590at2759"/>